<dbReference type="SUPFAM" id="SSF53474">
    <property type="entry name" value="alpha/beta-Hydrolases"/>
    <property type="match status" value="1"/>
</dbReference>
<dbReference type="Pfam" id="PF07859">
    <property type="entry name" value="Abhydrolase_3"/>
    <property type="match status" value="1"/>
</dbReference>
<name>A0A7J7CXM8_TRIWF</name>
<comment type="similarity">
    <text evidence="1">Belongs to the 'GDXG' lipolytic enzyme family.</text>
</comment>
<dbReference type="InterPro" id="IPR013094">
    <property type="entry name" value="AB_hydrolase_3"/>
</dbReference>
<evidence type="ECO:0000313" key="3">
    <source>
        <dbReference type="EMBL" id="KAF5738820.1"/>
    </source>
</evidence>
<gene>
    <name evidence="3" type="ORF">HS088_TW12G00013</name>
</gene>
<feature type="domain" description="Alpha/beta hydrolase fold-3" evidence="2">
    <location>
        <begin position="92"/>
        <end position="311"/>
    </location>
</feature>
<evidence type="ECO:0000313" key="4">
    <source>
        <dbReference type="Proteomes" id="UP000593562"/>
    </source>
</evidence>
<dbReference type="GO" id="GO:0052689">
    <property type="term" value="F:carboxylic ester hydrolase activity"/>
    <property type="evidence" value="ECO:0007669"/>
    <property type="project" value="TreeGrafter"/>
</dbReference>
<dbReference type="PANTHER" id="PTHR23024:SF24">
    <property type="entry name" value="ALPHA_BETA HYDROLASE FOLD-3 DOMAIN-CONTAINING PROTEIN"/>
    <property type="match status" value="1"/>
</dbReference>
<evidence type="ECO:0000259" key="2">
    <source>
        <dbReference type="Pfam" id="PF07859"/>
    </source>
</evidence>
<proteinExistence type="inferred from homology"/>
<reference evidence="3 4" key="1">
    <citation type="journal article" date="2020" name="Nat. Commun.">
        <title>Genome of Tripterygium wilfordii and identification of cytochrome P450 involved in triptolide biosynthesis.</title>
        <authorList>
            <person name="Tu L."/>
            <person name="Su P."/>
            <person name="Zhang Z."/>
            <person name="Gao L."/>
            <person name="Wang J."/>
            <person name="Hu T."/>
            <person name="Zhou J."/>
            <person name="Zhang Y."/>
            <person name="Zhao Y."/>
            <person name="Liu Y."/>
            <person name="Song Y."/>
            <person name="Tong Y."/>
            <person name="Lu Y."/>
            <person name="Yang J."/>
            <person name="Xu C."/>
            <person name="Jia M."/>
            <person name="Peters R.J."/>
            <person name="Huang L."/>
            <person name="Gao W."/>
        </authorList>
    </citation>
    <scope>NUCLEOTIDE SEQUENCE [LARGE SCALE GENOMIC DNA]</scope>
    <source>
        <strain evidence="4">cv. XIE 37</strain>
        <tissue evidence="3">Leaf</tissue>
    </source>
</reference>
<dbReference type="Proteomes" id="UP000593562">
    <property type="component" value="Unassembled WGS sequence"/>
</dbReference>
<dbReference type="EMBL" id="JAAARO010000012">
    <property type="protein sequence ID" value="KAF5738820.1"/>
    <property type="molecule type" value="Genomic_DNA"/>
</dbReference>
<dbReference type="InterPro" id="IPR050466">
    <property type="entry name" value="Carboxylest/Gibb_receptor"/>
</dbReference>
<keyword evidence="4" id="KW-1185">Reference proteome</keyword>
<organism evidence="3 4">
    <name type="scientific">Tripterygium wilfordii</name>
    <name type="common">Thunder God vine</name>
    <dbReference type="NCBI Taxonomy" id="458696"/>
    <lineage>
        <taxon>Eukaryota</taxon>
        <taxon>Viridiplantae</taxon>
        <taxon>Streptophyta</taxon>
        <taxon>Embryophyta</taxon>
        <taxon>Tracheophyta</taxon>
        <taxon>Spermatophyta</taxon>
        <taxon>Magnoliopsida</taxon>
        <taxon>eudicotyledons</taxon>
        <taxon>Gunneridae</taxon>
        <taxon>Pentapetalae</taxon>
        <taxon>rosids</taxon>
        <taxon>fabids</taxon>
        <taxon>Celastrales</taxon>
        <taxon>Celastraceae</taxon>
        <taxon>Tripterygium</taxon>
    </lineage>
</organism>
<dbReference type="Gene3D" id="3.40.50.1820">
    <property type="entry name" value="alpha/beta hydrolase"/>
    <property type="match status" value="1"/>
</dbReference>
<dbReference type="InParanoid" id="A0A7J7CXM8"/>
<sequence>MSNSQGAQICTDKLSWKTKLGMAIFGFGIRSSVNRSNGTINRFIMSLFDIKSPPTNTPKNGIQSTDVVVDPNRNLWFRLYNPTATDTSLPVIIYFHGGGFAFVSANSIAMDTYCKRLAKQLPAVIISVNYRLTPEHRYPCQYDDGLDVLKFIDSNLNFKGFPANADLNRCFVAGDSAGGNIAHHVTLRACDSNFSSVNIIGLIGLQPFFGGEERTESEIKLVDVPYITIQGTDSLWRMFLPEGSNRDHPAANVSGPNADDISKVAKFPSTIVFVGGFDPLKDWQKRYYEALKRHGKEAYLVEYPNVFHAFYSIPELEESDMLIEEVKRFMEKQSLKVLEGTTK</sequence>
<evidence type="ECO:0000256" key="1">
    <source>
        <dbReference type="ARBA" id="ARBA00010515"/>
    </source>
</evidence>
<accession>A0A7J7CXM8</accession>
<dbReference type="InterPro" id="IPR029058">
    <property type="entry name" value="AB_hydrolase_fold"/>
</dbReference>
<protein>
    <submittedName>
        <fullName evidence="3">Putative Carboxyesterase 18</fullName>
    </submittedName>
</protein>
<dbReference type="GO" id="GO:0009860">
    <property type="term" value="P:pollen tube growth"/>
    <property type="evidence" value="ECO:0007669"/>
    <property type="project" value="TreeGrafter"/>
</dbReference>
<comment type="caution">
    <text evidence="3">The sequence shown here is derived from an EMBL/GenBank/DDBJ whole genome shotgun (WGS) entry which is preliminary data.</text>
</comment>
<dbReference type="PANTHER" id="PTHR23024">
    <property type="entry name" value="ARYLACETAMIDE DEACETYLASE"/>
    <property type="match status" value="1"/>
</dbReference>
<dbReference type="AlphaFoldDB" id="A0A7J7CXM8"/>